<dbReference type="InterPro" id="IPR013154">
    <property type="entry name" value="ADH-like_N"/>
</dbReference>
<evidence type="ECO:0000313" key="5">
    <source>
        <dbReference type="EMBL" id="MBU9710573.1"/>
    </source>
</evidence>
<evidence type="ECO:0000259" key="4">
    <source>
        <dbReference type="SMART" id="SM00829"/>
    </source>
</evidence>
<keyword evidence="3" id="KW-0862">Zinc</keyword>
<dbReference type="CDD" id="cd08236">
    <property type="entry name" value="sugar_DH"/>
    <property type="match status" value="1"/>
</dbReference>
<dbReference type="InterPro" id="IPR020843">
    <property type="entry name" value="ER"/>
</dbReference>
<accession>A0ABS6JE06</accession>
<name>A0ABS6JE06_9BACI</name>
<dbReference type="Pfam" id="PF00107">
    <property type="entry name" value="ADH_zinc_N"/>
    <property type="match status" value="1"/>
</dbReference>
<reference evidence="5 6" key="1">
    <citation type="submission" date="2021-06" db="EMBL/GenBank/DDBJ databases">
        <title>Bacillus sp. RD4P76, an endophyte from a halophyte.</title>
        <authorList>
            <person name="Sun J.-Q."/>
        </authorList>
    </citation>
    <scope>NUCLEOTIDE SEQUENCE [LARGE SCALE GENOMIC DNA]</scope>
    <source>
        <strain evidence="5 6">CGMCC 1.15917</strain>
    </source>
</reference>
<dbReference type="PROSITE" id="PS00059">
    <property type="entry name" value="ADH_ZINC"/>
    <property type="match status" value="1"/>
</dbReference>
<evidence type="ECO:0000256" key="2">
    <source>
        <dbReference type="ARBA" id="ARBA00023002"/>
    </source>
</evidence>
<proteinExistence type="inferred from homology"/>
<feature type="domain" description="Enoyl reductase (ER)" evidence="4">
    <location>
        <begin position="7"/>
        <end position="344"/>
    </location>
</feature>
<evidence type="ECO:0000256" key="1">
    <source>
        <dbReference type="ARBA" id="ARBA00022723"/>
    </source>
</evidence>
<dbReference type="InterPro" id="IPR002328">
    <property type="entry name" value="ADH_Zn_CS"/>
</dbReference>
<organism evidence="5 6">
    <name type="scientific">Evansella tamaricis</name>
    <dbReference type="NCBI Taxonomy" id="2069301"/>
    <lineage>
        <taxon>Bacteria</taxon>
        <taxon>Bacillati</taxon>
        <taxon>Bacillota</taxon>
        <taxon>Bacilli</taxon>
        <taxon>Bacillales</taxon>
        <taxon>Bacillaceae</taxon>
        <taxon>Evansella</taxon>
    </lineage>
</organism>
<dbReference type="Pfam" id="PF08240">
    <property type="entry name" value="ADH_N"/>
    <property type="match status" value="1"/>
</dbReference>
<sequence length="352" mass="38903">MKAVRMYAPRDLRVEDVPIPTMKEGEVLLKVMAVGVCGSDIPRANVKGAHVMPIILGHEFSGVITDVGSKITKFKVGDRVTVPPLIPCFECQWCDLGEYSLCEDYDYYGSRRDGAMAEYLTVKEENLLKVPDSISYEDAATTDPCANALHAMTRAEFKAGDSVCIYGAGPIGLFAVLYAKICGASKIVAVDVWDKKLELARKVGADFVINSRETNPVEKVKEFTGGQGTDIVIDFSGVPSAQLDCIRSTAKLGKVILLGISHKELPLTKEDVDLIMRNQLDIRGSWNSFTKPFPGNDWTESIQLFDKHGMTAKNIISHRLKLEEVPDIFENIAKGNYFFSKIMIYPQGKIPQ</sequence>
<dbReference type="RefSeq" id="WP_217064466.1">
    <property type="nucleotide sequence ID" value="NZ_JAHQCS010000037.1"/>
</dbReference>
<dbReference type="EMBL" id="JAHQCS010000037">
    <property type="protein sequence ID" value="MBU9710573.1"/>
    <property type="molecule type" value="Genomic_DNA"/>
</dbReference>
<dbReference type="InterPro" id="IPR013149">
    <property type="entry name" value="ADH-like_C"/>
</dbReference>
<keyword evidence="1 3" id="KW-0479">Metal-binding</keyword>
<comment type="caution">
    <text evidence="5">The sequence shown here is derived from an EMBL/GenBank/DDBJ whole genome shotgun (WGS) entry which is preliminary data.</text>
</comment>
<dbReference type="Proteomes" id="UP000784880">
    <property type="component" value="Unassembled WGS sequence"/>
</dbReference>
<gene>
    <name evidence="5" type="ORF">KS419_02300</name>
</gene>
<keyword evidence="2" id="KW-0560">Oxidoreductase</keyword>
<dbReference type="SMART" id="SM00829">
    <property type="entry name" value="PKS_ER"/>
    <property type="match status" value="1"/>
</dbReference>
<comment type="similarity">
    <text evidence="3">Belongs to the zinc-containing alcohol dehydrogenase family.</text>
</comment>
<comment type="cofactor">
    <cofactor evidence="3">
        <name>Zn(2+)</name>
        <dbReference type="ChEBI" id="CHEBI:29105"/>
    </cofactor>
</comment>
<dbReference type="PANTHER" id="PTHR43401">
    <property type="entry name" value="L-THREONINE 3-DEHYDROGENASE"/>
    <property type="match status" value="1"/>
</dbReference>
<evidence type="ECO:0000256" key="3">
    <source>
        <dbReference type="RuleBase" id="RU361277"/>
    </source>
</evidence>
<dbReference type="InterPro" id="IPR050129">
    <property type="entry name" value="Zn_alcohol_dh"/>
</dbReference>
<evidence type="ECO:0000313" key="6">
    <source>
        <dbReference type="Proteomes" id="UP000784880"/>
    </source>
</evidence>
<dbReference type="PANTHER" id="PTHR43401:SF2">
    <property type="entry name" value="L-THREONINE 3-DEHYDROGENASE"/>
    <property type="match status" value="1"/>
</dbReference>
<protein>
    <submittedName>
        <fullName evidence="5">Galactitol-1-phosphate 5-dehydrogenase</fullName>
    </submittedName>
</protein>
<keyword evidence="6" id="KW-1185">Reference proteome</keyword>